<dbReference type="Proteomes" id="UP001163321">
    <property type="component" value="Chromosome 10"/>
</dbReference>
<protein>
    <submittedName>
        <fullName evidence="1">Uncharacterized protein</fullName>
    </submittedName>
</protein>
<sequence length="160" mass="17864">MGSSPETLKHHLTDKHGDKVSSNTGHTYQTTMSAIKKGIGHSCTVSSSHVTAVHQVTLNMLFLKLLIMAGLPFLLSENPHLLEMLQFLSNSAYLWSRFTYRNVSLDVFSTMSGSVKNMLQEVTSRMSFTTYMWTSISGDPYIALTAQFDRQGVDAQKDRP</sequence>
<gene>
    <name evidence="1" type="ORF">PsorP6_015642</name>
</gene>
<proteinExistence type="predicted"/>
<dbReference type="EMBL" id="CM047589">
    <property type="protein sequence ID" value="KAI9920428.1"/>
    <property type="molecule type" value="Genomic_DNA"/>
</dbReference>
<evidence type="ECO:0000313" key="1">
    <source>
        <dbReference type="EMBL" id="KAI9920428.1"/>
    </source>
</evidence>
<organism evidence="1 2">
    <name type="scientific">Peronosclerospora sorghi</name>
    <dbReference type="NCBI Taxonomy" id="230839"/>
    <lineage>
        <taxon>Eukaryota</taxon>
        <taxon>Sar</taxon>
        <taxon>Stramenopiles</taxon>
        <taxon>Oomycota</taxon>
        <taxon>Peronosporomycetes</taxon>
        <taxon>Peronosporales</taxon>
        <taxon>Peronosporaceae</taxon>
        <taxon>Peronosclerospora</taxon>
    </lineage>
</organism>
<comment type="caution">
    <text evidence="1">The sequence shown here is derived from an EMBL/GenBank/DDBJ whole genome shotgun (WGS) entry which is preliminary data.</text>
</comment>
<accession>A0ACC0WQT1</accession>
<name>A0ACC0WQT1_9STRA</name>
<keyword evidence="2" id="KW-1185">Reference proteome</keyword>
<reference evidence="1 2" key="1">
    <citation type="journal article" date="2022" name="bioRxiv">
        <title>The genome of the oomycete Peronosclerospora sorghi, a cosmopolitan pathogen of maize and sorghum, is inflated with dispersed pseudogenes.</title>
        <authorList>
            <person name="Fletcher K."/>
            <person name="Martin F."/>
            <person name="Isakeit T."/>
            <person name="Cavanaugh K."/>
            <person name="Magill C."/>
            <person name="Michelmore R."/>
        </authorList>
    </citation>
    <scope>NUCLEOTIDE SEQUENCE [LARGE SCALE GENOMIC DNA]</scope>
    <source>
        <strain evidence="1">P6</strain>
    </source>
</reference>
<evidence type="ECO:0000313" key="2">
    <source>
        <dbReference type="Proteomes" id="UP001163321"/>
    </source>
</evidence>